<accession>A0ABQ9GFE9</accession>
<keyword evidence="4" id="KW-1185">Reference proteome</keyword>
<comment type="caution">
    <text evidence="3">The sequence shown here is derived from an EMBL/GenBank/DDBJ whole genome shotgun (WGS) entry which is preliminary data.</text>
</comment>
<dbReference type="InterPro" id="IPR032040">
    <property type="entry name" value="ELYS-bb"/>
</dbReference>
<gene>
    <name evidence="3" type="ORF">PR048_027422</name>
</gene>
<dbReference type="PANTHER" id="PTHR21583">
    <property type="entry name" value="ELYS PROTEIN"/>
    <property type="match status" value="1"/>
</dbReference>
<feature type="compositionally biased region" description="Low complexity" evidence="1">
    <location>
        <begin position="323"/>
        <end position="332"/>
    </location>
</feature>
<proteinExistence type="predicted"/>
<evidence type="ECO:0000259" key="2">
    <source>
        <dbReference type="Pfam" id="PF16687"/>
    </source>
</evidence>
<reference evidence="3 4" key="1">
    <citation type="submission" date="2023-02" db="EMBL/GenBank/DDBJ databases">
        <title>LHISI_Scaffold_Assembly.</title>
        <authorList>
            <person name="Stuart O.P."/>
            <person name="Cleave R."/>
            <person name="Magrath M.J.L."/>
            <person name="Mikheyev A.S."/>
        </authorList>
    </citation>
    <scope>NUCLEOTIDE SEQUENCE [LARGE SCALE GENOMIC DNA]</scope>
    <source>
        <strain evidence="3">Daus_M_001</strain>
        <tissue evidence="3">Leg muscle</tissue>
    </source>
</reference>
<feature type="region of interest" description="Disordered" evidence="1">
    <location>
        <begin position="310"/>
        <end position="335"/>
    </location>
</feature>
<dbReference type="PANTHER" id="PTHR21583:SF8">
    <property type="entry name" value="PROTEIN ELYS"/>
    <property type="match status" value="1"/>
</dbReference>
<protein>
    <recommendedName>
        <fullName evidence="2">ELYS beta-propeller domain-containing protein</fullName>
    </recommendedName>
</protein>
<organism evidence="3 4">
    <name type="scientific">Dryococelus australis</name>
    <dbReference type="NCBI Taxonomy" id="614101"/>
    <lineage>
        <taxon>Eukaryota</taxon>
        <taxon>Metazoa</taxon>
        <taxon>Ecdysozoa</taxon>
        <taxon>Arthropoda</taxon>
        <taxon>Hexapoda</taxon>
        <taxon>Insecta</taxon>
        <taxon>Pterygota</taxon>
        <taxon>Neoptera</taxon>
        <taxon>Polyneoptera</taxon>
        <taxon>Phasmatodea</taxon>
        <taxon>Verophasmatodea</taxon>
        <taxon>Anareolatae</taxon>
        <taxon>Phasmatidae</taxon>
        <taxon>Eurycanthinae</taxon>
        <taxon>Dryococelus</taxon>
    </lineage>
</organism>
<dbReference type="Pfam" id="PF16687">
    <property type="entry name" value="ELYS-bb"/>
    <property type="match status" value="1"/>
</dbReference>
<sequence>MDGRQTLYFPDLSQMLVDLKCVWQKSTLGSQYTWLCQGPRLYLISTVDGSQVNLCTFASMPAPDPDVEVTTEVTCVVHLATRREGKIRHVVVGLNHNNQTGLVCIFDMHISRIVRAVHMPKPVTSLSVVDHGLGNWESRQVMQKTLRDMDGILAVGLSKGEVFLVDLRRMHVCVRHHDHTCAHTVSAGCGIRPERERKNERVIKALREGEGRDVSDGFQQFIVLIVLPHLRISLLTTAKQLYGEKGVVEEWKESMSEAYRIGPSVRDHIAEHKGSLSHPARSRQTSQSDVTPSTPAQAWASRAQYISLHDPSQEHQKLQSSLPAAPEAATTTNNQKLQRLLSTATRSSRGSYHQPAATPQVAVNGYHQLQSFCSIYHQLFNTVYFLLAPYIDKQSACLAQNPVFQQSTPTVKHQGLGAQPQGIFRDEFDACYLVPVTPGSTHLGNEDRLRTRAGDHICVLINTVILVCFGSRDLGVSEVERKATCCLATAEAPSKKSVMSSCLWRREIWVALNIEVFRVNEGEVRDQGQHRGVQVTERERAAEREMTEGRLCFPSTAKGVSAAPGCEAGCGPGGGLSWPVANSMYLREIGMVVDKAAQTSIEIINHNVSVSCLHAVPRILGLFVGYDEGFFQLWNMRNLKLESGLVQHWVLTGIPPSGSVAFEGRGIKPQGYRGQGWGLSEVELSLKLVEGGLQWRCAVLQVMEEERLSSAD</sequence>
<evidence type="ECO:0000313" key="4">
    <source>
        <dbReference type="Proteomes" id="UP001159363"/>
    </source>
</evidence>
<dbReference type="Proteomes" id="UP001159363">
    <property type="component" value="Chromosome 11"/>
</dbReference>
<evidence type="ECO:0000313" key="3">
    <source>
        <dbReference type="EMBL" id="KAJ8871118.1"/>
    </source>
</evidence>
<feature type="region of interest" description="Disordered" evidence="1">
    <location>
        <begin position="273"/>
        <end position="294"/>
    </location>
</feature>
<name>A0ABQ9GFE9_9NEOP</name>
<feature type="compositionally biased region" description="Polar residues" evidence="1">
    <location>
        <begin position="282"/>
        <end position="294"/>
    </location>
</feature>
<feature type="domain" description="ELYS beta-propeller" evidence="2">
    <location>
        <begin position="30"/>
        <end position="168"/>
    </location>
</feature>
<dbReference type="InterPro" id="IPR052620">
    <property type="entry name" value="ELYS/MEL-28_NucAsmblyFactor"/>
</dbReference>
<evidence type="ECO:0000256" key="1">
    <source>
        <dbReference type="SAM" id="MobiDB-lite"/>
    </source>
</evidence>
<dbReference type="EMBL" id="JARBHB010000012">
    <property type="protein sequence ID" value="KAJ8871118.1"/>
    <property type="molecule type" value="Genomic_DNA"/>
</dbReference>